<dbReference type="SUPFAM" id="SSF49265">
    <property type="entry name" value="Fibronectin type III"/>
    <property type="match status" value="3"/>
</dbReference>
<organism evidence="3 4">
    <name type="scientific">Pseudomonas brassicacearum</name>
    <dbReference type="NCBI Taxonomy" id="930166"/>
    <lineage>
        <taxon>Bacteria</taxon>
        <taxon>Pseudomonadati</taxon>
        <taxon>Pseudomonadota</taxon>
        <taxon>Gammaproteobacteria</taxon>
        <taxon>Pseudomonadales</taxon>
        <taxon>Pseudomonadaceae</taxon>
        <taxon>Pseudomonas</taxon>
    </lineage>
</organism>
<keyword evidence="1" id="KW-0677">Repeat</keyword>
<dbReference type="Proteomes" id="UP000284049">
    <property type="component" value="Unassembled WGS sequence"/>
</dbReference>
<dbReference type="SMART" id="SM00060">
    <property type="entry name" value="FN3"/>
    <property type="match status" value="5"/>
</dbReference>
<evidence type="ECO:0000313" key="3">
    <source>
        <dbReference type="EMBL" id="ROM85925.1"/>
    </source>
</evidence>
<dbReference type="InterPro" id="IPR050991">
    <property type="entry name" value="ECM_Regulatory_Proteins"/>
</dbReference>
<dbReference type="EMBL" id="MOBC01000003">
    <property type="protein sequence ID" value="ROM85925.1"/>
    <property type="molecule type" value="Genomic_DNA"/>
</dbReference>
<dbReference type="PANTHER" id="PTHR46708">
    <property type="entry name" value="TENASCIN"/>
    <property type="match status" value="1"/>
</dbReference>
<dbReference type="Gene3D" id="2.60.40.10">
    <property type="entry name" value="Immunoglobulins"/>
    <property type="match status" value="4"/>
</dbReference>
<evidence type="ECO:0000259" key="2">
    <source>
        <dbReference type="PROSITE" id="PS50853"/>
    </source>
</evidence>
<dbReference type="AlphaFoldDB" id="A0A423GFB7"/>
<dbReference type="PANTHER" id="PTHR46708:SF2">
    <property type="entry name" value="FIBRONECTIN TYPE-III DOMAIN-CONTAINING PROTEIN"/>
    <property type="match status" value="1"/>
</dbReference>
<dbReference type="InterPro" id="IPR003961">
    <property type="entry name" value="FN3_dom"/>
</dbReference>
<evidence type="ECO:0000256" key="1">
    <source>
        <dbReference type="ARBA" id="ARBA00022737"/>
    </source>
</evidence>
<proteinExistence type="predicted"/>
<reference evidence="3 4" key="1">
    <citation type="submission" date="2016-10" db="EMBL/GenBank/DDBJ databases">
        <title>Comparative genome analysis of multiple Pseudomonas spp. focuses on biocontrol and plant growth promoting traits.</title>
        <authorList>
            <person name="Tao X.-Y."/>
            <person name="Taylor C.G."/>
        </authorList>
    </citation>
    <scope>NUCLEOTIDE SEQUENCE [LARGE SCALE GENOMIC DNA]</scope>
    <source>
        <strain evidence="3 4">Wood3</strain>
    </source>
</reference>
<sequence>MTGLIADVSYIVHIRAIAAGNIVSEPSAHFMRIRPAPPSQPEDLRVTEVSFGSAKLDWVPSGSNVDTARYRVYLNDFIVGQVARPTFNLQHLRSGVLYRVKVVAFNAAGSSEPAFVTFKTQLKPPSNLKLKHRAGVCRLSWDPMFGAWPTHEVSINGRHFSAGALGLNFDLDELSPGAPPHAFRFEVYAKLEEQVSQTTTFETILNDVEPPTQPGKPVAINITDHSVDLQWPPSSDNVGVTGYRVFVNGFPYIFPSPVASQRILGLINGAYYWVFVRALDADGNLSTPGPVTVFKTAGEAPVPPPFAPTAVSIAPLTSTSAQLQWTQGEGEMVTGTRISINEEYRNIGFSRECRLDDLTPDIEYSITLQTFDYFGQLSEPFTLTYTPRDTTPPSVPANLRETASTGDSVTLSWDASTDDIGVCGYVIYNDREYFDTTPLTHYTVVDLLPGSYTFGVCALDTSGNASEPASRVFEVGG</sequence>
<dbReference type="InterPro" id="IPR013783">
    <property type="entry name" value="Ig-like_fold"/>
</dbReference>
<dbReference type="Pfam" id="PF00041">
    <property type="entry name" value="fn3"/>
    <property type="match status" value="2"/>
</dbReference>
<name>A0A423GFB7_9PSED</name>
<accession>A0A423GFB7</accession>
<feature type="domain" description="Fibronectin type-III" evidence="2">
    <location>
        <begin position="213"/>
        <end position="299"/>
    </location>
</feature>
<dbReference type="InterPro" id="IPR036116">
    <property type="entry name" value="FN3_sf"/>
</dbReference>
<protein>
    <recommendedName>
        <fullName evidence="2">Fibronectin type-III domain-containing protein</fullName>
    </recommendedName>
</protein>
<feature type="domain" description="Fibronectin type-III" evidence="2">
    <location>
        <begin position="40"/>
        <end position="125"/>
    </location>
</feature>
<dbReference type="CDD" id="cd00063">
    <property type="entry name" value="FN3"/>
    <property type="match status" value="4"/>
</dbReference>
<dbReference type="PROSITE" id="PS50853">
    <property type="entry name" value="FN3"/>
    <property type="match status" value="3"/>
</dbReference>
<gene>
    <name evidence="3" type="ORF">BK652_04940</name>
</gene>
<feature type="domain" description="Fibronectin type-III" evidence="2">
    <location>
        <begin position="307"/>
        <end position="394"/>
    </location>
</feature>
<comment type="caution">
    <text evidence="3">The sequence shown here is derived from an EMBL/GenBank/DDBJ whole genome shotgun (WGS) entry which is preliminary data.</text>
</comment>
<evidence type="ECO:0000313" key="4">
    <source>
        <dbReference type="Proteomes" id="UP000284049"/>
    </source>
</evidence>